<comment type="caution">
    <text evidence="1">The sequence shown here is derived from an EMBL/GenBank/DDBJ whole genome shotgun (WGS) entry which is preliminary data.</text>
</comment>
<sequence>MALSMVPSTRLRIVTHCWGERPEQMQMQLCLMGTECNLGIGIVSTAEIGFAADHRLLDEPTYPLGRVLRACWYRAD</sequence>
<evidence type="ECO:0000313" key="2">
    <source>
        <dbReference type="Proteomes" id="UP000801864"/>
    </source>
</evidence>
<name>A0A9P4XI13_9HYPO</name>
<dbReference type="AlphaFoldDB" id="A0A9P4XI13"/>
<protein>
    <submittedName>
        <fullName evidence="1">Uncharacterized protein</fullName>
    </submittedName>
</protein>
<evidence type="ECO:0000313" key="1">
    <source>
        <dbReference type="EMBL" id="KAF3073399.1"/>
    </source>
</evidence>
<proteinExistence type="predicted"/>
<reference evidence="1 2" key="1">
    <citation type="submission" date="2018-06" db="EMBL/GenBank/DDBJ databases">
        <title>Genome analysis of cellulolytic fungus Trichoderma lentiforme CFAM-422.</title>
        <authorList>
            <person name="Steindorff A.S."/>
            <person name="Formighieri E.F."/>
            <person name="Midorikawa G.E.O."/>
            <person name="Tamietti M.S."/>
            <person name="Ramos E.Z."/>
            <person name="Silva A.S."/>
            <person name="Bon E.P.S."/>
            <person name="Mendes T.D."/>
            <person name="Damaso M.C.T."/>
            <person name="Favaro L.C.L."/>
        </authorList>
    </citation>
    <scope>NUCLEOTIDE SEQUENCE [LARGE SCALE GENOMIC DNA]</scope>
    <source>
        <strain evidence="1 2">CFAM-422</strain>
    </source>
</reference>
<gene>
    <name evidence="1" type="ORF">CFAM422_004032</name>
</gene>
<accession>A0A9P4XI13</accession>
<organism evidence="1 2">
    <name type="scientific">Trichoderma lentiforme</name>
    <dbReference type="NCBI Taxonomy" id="1567552"/>
    <lineage>
        <taxon>Eukaryota</taxon>
        <taxon>Fungi</taxon>
        <taxon>Dikarya</taxon>
        <taxon>Ascomycota</taxon>
        <taxon>Pezizomycotina</taxon>
        <taxon>Sordariomycetes</taxon>
        <taxon>Hypocreomycetidae</taxon>
        <taxon>Hypocreales</taxon>
        <taxon>Hypocreaceae</taxon>
        <taxon>Trichoderma</taxon>
    </lineage>
</organism>
<keyword evidence="2" id="KW-1185">Reference proteome</keyword>
<dbReference type="Proteomes" id="UP000801864">
    <property type="component" value="Unassembled WGS sequence"/>
</dbReference>
<dbReference type="EMBL" id="QLNT01000006">
    <property type="protein sequence ID" value="KAF3073399.1"/>
    <property type="molecule type" value="Genomic_DNA"/>
</dbReference>